<protein>
    <submittedName>
        <fullName evidence="1">Uncharacterized protein</fullName>
    </submittedName>
</protein>
<gene>
    <name evidence="1" type="ORF">A7U60_g3543</name>
</gene>
<keyword evidence="2" id="KW-1185">Reference proteome</keyword>
<reference evidence="1" key="1">
    <citation type="submission" date="2016-06" db="EMBL/GenBank/DDBJ databases">
        <title>Draft Genome sequence of the fungus Inonotus baumii.</title>
        <authorList>
            <person name="Zhu H."/>
            <person name="Lin W."/>
        </authorList>
    </citation>
    <scope>NUCLEOTIDE SEQUENCE</scope>
    <source>
        <strain evidence="1">821</strain>
    </source>
</reference>
<proteinExistence type="predicted"/>
<dbReference type="EMBL" id="LNZH02000159">
    <property type="protein sequence ID" value="OCB89287.1"/>
    <property type="molecule type" value="Genomic_DNA"/>
</dbReference>
<comment type="caution">
    <text evidence="1">The sequence shown here is derived from an EMBL/GenBank/DDBJ whole genome shotgun (WGS) entry which is preliminary data.</text>
</comment>
<accession>A0A9Q5I105</accession>
<evidence type="ECO:0000313" key="2">
    <source>
        <dbReference type="Proteomes" id="UP000757232"/>
    </source>
</evidence>
<dbReference type="Proteomes" id="UP000757232">
    <property type="component" value="Unassembled WGS sequence"/>
</dbReference>
<evidence type="ECO:0000313" key="1">
    <source>
        <dbReference type="EMBL" id="OCB89287.1"/>
    </source>
</evidence>
<dbReference type="AlphaFoldDB" id="A0A9Q5I105"/>
<name>A0A9Q5I105_SANBA</name>
<organism evidence="1 2">
    <name type="scientific">Sanghuangporus baumii</name>
    <name type="common">Phellinus baumii</name>
    <dbReference type="NCBI Taxonomy" id="108892"/>
    <lineage>
        <taxon>Eukaryota</taxon>
        <taxon>Fungi</taxon>
        <taxon>Dikarya</taxon>
        <taxon>Basidiomycota</taxon>
        <taxon>Agaricomycotina</taxon>
        <taxon>Agaricomycetes</taxon>
        <taxon>Hymenochaetales</taxon>
        <taxon>Hymenochaetaceae</taxon>
        <taxon>Sanghuangporus</taxon>
    </lineage>
</organism>
<sequence>MRGENGNVESKDPSPNTVFDTKVFHDAASSICASLKDQLKEEEKTKVFLLHVCFVCRMLKDSVVVFKILAKSNVLWEYGSEAVHSVELPLKLDEDRDTAWTQAISEMAEANIIPDITTKQKGLMRIFELMKAKNLR</sequence>